<dbReference type="AlphaFoldDB" id="E6SHU6"/>
<keyword evidence="1" id="KW-1133">Transmembrane helix</keyword>
<feature type="transmembrane region" description="Helical" evidence="1">
    <location>
        <begin position="43"/>
        <end position="64"/>
    </location>
</feature>
<accession>E6SHU6</accession>
<protein>
    <submittedName>
        <fullName evidence="2">Uncharacterized protein</fullName>
    </submittedName>
</protein>
<evidence type="ECO:0000313" key="3">
    <source>
        <dbReference type="Proteomes" id="UP000008915"/>
    </source>
</evidence>
<organism evidence="2 3">
    <name type="scientific">Thermaerobacter marianensis (strain ATCC 700841 / DSM 12885 / JCM 10246 / 7p75a)</name>
    <dbReference type="NCBI Taxonomy" id="644966"/>
    <lineage>
        <taxon>Bacteria</taxon>
        <taxon>Bacillati</taxon>
        <taxon>Bacillota</taxon>
        <taxon>Clostridia</taxon>
        <taxon>Eubacteriales</taxon>
        <taxon>Clostridiales Family XVII. Incertae Sedis</taxon>
        <taxon>Thermaerobacter</taxon>
    </lineage>
</organism>
<keyword evidence="1" id="KW-0472">Membrane</keyword>
<proteinExistence type="predicted"/>
<reference evidence="2 3" key="1">
    <citation type="journal article" date="2010" name="Stand. Genomic Sci.">
        <title>Complete genome sequence of Thermaerobacter marianensis type strain (7p75a).</title>
        <authorList>
            <person name="Han C."/>
            <person name="Gu W."/>
            <person name="Zhang X."/>
            <person name="Lapidus A."/>
            <person name="Nolan M."/>
            <person name="Copeland A."/>
            <person name="Lucas S."/>
            <person name="Del Rio T.G."/>
            <person name="Tice H."/>
            <person name="Cheng J.F."/>
            <person name="Tapia R."/>
            <person name="Goodwin L."/>
            <person name="Pitluck S."/>
            <person name="Pagani I."/>
            <person name="Ivanova N."/>
            <person name="Mavromatis K."/>
            <person name="Mikhailova N."/>
            <person name="Pati A."/>
            <person name="Chen A."/>
            <person name="Palaniappan K."/>
            <person name="Land M."/>
            <person name="Hauser L."/>
            <person name="Chang Y.J."/>
            <person name="Jeffries C.D."/>
            <person name="Schneider S."/>
            <person name="Rohde M."/>
            <person name="Goker M."/>
            <person name="Pukall R."/>
            <person name="Woyke T."/>
            <person name="Bristow J."/>
            <person name="Eisen J.A."/>
            <person name="Markowitz V."/>
            <person name="Hugenholtz P."/>
            <person name="Kyrpides N.C."/>
            <person name="Klenk H.P."/>
            <person name="Detter J.C."/>
        </authorList>
    </citation>
    <scope>NUCLEOTIDE SEQUENCE [LARGE SCALE GENOMIC DNA]</scope>
    <source>
        <strain evidence="3">ATCC 700841 / DSM 12885 / JCM 10246 / 7p75a</strain>
    </source>
</reference>
<keyword evidence="1" id="KW-0812">Transmembrane</keyword>
<name>E6SHU6_THEM7</name>
<dbReference type="EMBL" id="CP002344">
    <property type="protein sequence ID" value="ADU50793.1"/>
    <property type="molecule type" value="Genomic_DNA"/>
</dbReference>
<dbReference type="KEGG" id="tmr:Tmar_0676"/>
<gene>
    <name evidence="2" type="ordered locus">Tmar_0676</name>
</gene>
<reference evidence="3" key="2">
    <citation type="journal article" date="2010" name="Stand. Genomic Sci.">
        <title>Complete genome sequence of Thermaerobacter marianensis type strain (7p75aT).</title>
        <authorList>
            <person name="Han C."/>
            <person name="Gu W."/>
            <person name="Zhang X."/>
            <person name="Lapidus A."/>
            <person name="Nolan M."/>
            <person name="Copeland A."/>
            <person name="Lucas S."/>
            <person name="Glavina Del Rio T."/>
            <person name="Tice H."/>
            <person name="Cheng J."/>
            <person name="Tapia R."/>
            <person name="Goodwin L."/>
            <person name="Pitluck S."/>
            <person name="Pagani I."/>
            <person name="Ivanova N."/>
            <person name="Mavromatis K."/>
            <person name="Mikhailova N."/>
            <person name="Pati A."/>
            <person name="Chen A."/>
            <person name="Palaniappan K."/>
            <person name="Land M."/>
            <person name="Hauser L."/>
            <person name="Chang Y."/>
            <person name="Jeffries C."/>
            <person name="Schneider S."/>
            <person name="Rohde M."/>
            <person name="Goker M."/>
            <person name="Pukall R."/>
            <person name="Woyke T."/>
            <person name="Bristow J."/>
            <person name="Eisen J."/>
            <person name="Markowitz V."/>
            <person name="Hugenholtz P."/>
            <person name="Kyrpides N."/>
            <person name="Klenk H."/>
            <person name="Detter J."/>
        </authorList>
    </citation>
    <scope>NUCLEOTIDE SEQUENCE [LARGE SCALE GENOMIC DNA]</scope>
    <source>
        <strain evidence="3">ATCC 700841 / DSM 12885 / JCM 10246 / 7p75a</strain>
    </source>
</reference>
<dbReference type="RefSeq" id="WP_013495098.1">
    <property type="nucleotide sequence ID" value="NC_014831.1"/>
</dbReference>
<evidence type="ECO:0000256" key="1">
    <source>
        <dbReference type="SAM" id="Phobius"/>
    </source>
</evidence>
<dbReference type="HOGENOM" id="CLU_2703629_0_0_9"/>
<sequence length="73" mass="7615">MTRIEATGAVNMLAMAGFLLVRYLAEARTATVGAQGLTDTAQLFGWAVPLGLVLFGVAWGGYAIGRAAARSDR</sequence>
<dbReference type="Proteomes" id="UP000008915">
    <property type="component" value="Chromosome"/>
</dbReference>
<keyword evidence="3" id="KW-1185">Reference proteome</keyword>
<evidence type="ECO:0000313" key="2">
    <source>
        <dbReference type="EMBL" id="ADU50793.1"/>
    </source>
</evidence>